<evidence type="ECO:0000256" key="5">
    <source>
        <dbReference type="ARBA" id="ARBA00022980"/>
    </source>
</evidence>
<keyword evidence="4 8" id="KW-0694">RNA-binding</keyword>
<sequence length="217" mass="22983">MKTLLGVKIGMSRLFRDDGVAVPVTVLDLSGNRVCQLKKADGPDGYDAVQLAHGARKKKRLSAAAIGHRAKHKAGLARRLKEVRCEAAELEGLESGQELGLDAFAEGLLVDVIGVSKGKGFAGGIRRHNFRSGRASHGTSRAHNTVGSTGQCQDPGRVFKGKKMPGHLGDRGCTVRNLPIARVDLERKLLFVKGGVPGANNAQIAVRVARIQKNGAA</sequence>
<evidence type="ECO:0000313" key="12">
    <source>
        <dbReference type="EMBL" id="MBF2735600.1"/>
    </source>
</evidence>
<evidence type="ECO:0000256" key="10">
    <source>
        <dbReference type="RuleBase" id="RU003906"/>
    </source>
</evidence>
<evidence type="ECO:0000256" key="4">
    <source>
        <dbReference type="ARBA" id="ARBA00022884"/>
    </source>
</evidence>
<keyword evidence="6 8" id="KW-0687">Ribonucleoprotein</keyword>
<name>A0A930UCW2_9GAMM</name>
<dbReference type="HAMAP" id="MF_01325_B">
    <property type="entry name" value="Ribosomal_uL3_B"/>
    <property type="match status" value="1"/>
</dbReference>
<evidence type="ECO:0000256" key="11">
    <source>
        <dbReference type="SAM" id="MobiDB-lite"/>
    </source>
</evidence>
<evidence type="ECO:0000256" key="8">
    <source>
        <dbReference type="HAMAP-Rule" id="MF_01325"/>
    </source>
</evidence>
<feature type="modified residue" description="N5-methylglutamine" evidence="8">
    <location>
        <position position="153"/>
    </location>
</feature>
<evidence type="ECO:0000256" key="6">
    <source>
        <dbReference type="ARBA" id="ARBA00023274"/>
    </source>
</evidence>
<reference evidence="12" key="1">
    <citation type="submission" date="2020-10" db="EMBL/GenBank/DDBJ databases">
        <title>An improved Amphimedon queenslandica hologenome assembly reveals how three proteobacterial symbionts can extend the metabolic phenotypic of their marine sponge host.</title>
        <authorList>
            <person name="Degnan B."/>
            <person name="Degnan S."/>
            <person name="Xiang X."/>
        </authorList>
    </citation>
    <scope>NUCLEOTIDE SEQUENCE</scope>
    <source>
        <strain evidence="12">AqS2</strain>
    </source>
</reference>
<organism evidence="12 13">
    <name type="scientific">Candidatus Amphirhobacter heronislandensis</name>
    <dbReference type="NCBI Taxonomy" id="1732024"/>
    <lineage>
        <taxon>Bacteria</taxon>
        <taxon>Pseudomonadati</taxon>
        <taxon>Pseudomonadota</taxon>
        <taxon>Gammaproteobacteria</taxon>
        <taxon>Candidatus Tethybacterales</taxon>
        <taxon>Candidatus Tethybacteraceae</taxon>
        <taxon>Candidatus Amphirhobacter</taxon>
    </lineage>
</organism>
<keyword evidence="2 8" id="KW-0488">Methylation</keyword>
<evidence type="ECO:0000256" key="7">
    <source>
        <dbReference type="ARBA" id="ARBA00035243"/>
    </source>
</evidence>
<keyword evidence="3 8" id="KW-0699">rRNA-binding</keyword>
<dbReference type="GO" id="GO:0003735">
    <property type="term" value="F:structural constituent of ribosome"/>
    <property type="evidence" value="ECO:0007669"/>
    <property type="project" value="UniProtKB-UniRule"/>
</dbReference>
<dbReference type="PANTHER" id="PTHR11229">
    <property type="entry name" value="50S RIBOSOMAL PROTEIN L3"/>
    <property type="match status" value="1"/>
</dbReference>
<dbReference type="PROSITE" id="PS00474">
    <property type="entry name" value="RIBOSOMAL_L3"/>
    <property type="match status" value="1"/>
</dbReference>
<dbReference type="Proteomes" id="UP000604381">
    <property type="component" value="Unassembled WGS sequence"/>
</dbReference>
<evidence type="ECO:0000313" key="13">
    <source>
        <dbReference type="Proteomes" id="UP000604381"/>
    </source>
</evidence>
<dbReference type="Gene3D" id="2.40.30.10">
    <property type="entry name" value="Translation factors"/>
    <property type="match status" value="1"/>
</dbReference>
<keyword evidence="13" id="KW-1185">Reference proteome</keyword>
<dbReference type="Pfam" id="PF00297">
    <property type="entry name" value="Ribosomal_L3"/>
    <property type="match status" value="1"/>
</dbReference>
<comment type="caution">
    <text evidence="12">The sequence shown here is derived from an EMBL/GenBank/DDBJ whole genome shotgun (WGS) entry which is preliminary data.</text>
</comment>
<dbReference type="InterPro" id="IPR009000">
    <property type="entry name" value="Transl_B-barrel_sf"/>
</dbReference>
<protein>
    <recommendedName>
        <fullName evidence="7 8">Large ribosomal subunit protein uL3</fullName>
    </recommendedName>
</protein>
<keyword evidence="5 8" id="KW-0689">Ribosomal protein</keyword>
<accession>A0A930UCW2</accession>
<dbReference type="NCBIfam" id="TIGR03625">
    <property type="entry name" value="L3_bact"/>
    <property type="match status" value="1"/>
</dbReference>
<dbReference type="GO" id="GO:0022625">
    <property type="term" value="C:cytosolic large ribosomal subunit"/>
    <property type="evidence" value="ECO:0007669"/>
    <property type="project" value="TreeGrafter"/>
</dbReference>
<feature type="region of interest" description="Disordered" evidence="11">
    <location>
        <begin position="132"/>
        <end position="156"/>
    </location>
</feature>
<dbReference type="EMBL" id="JADHEI010000044">
    <property type="protein sequence ID" value="MBF2735600.1"/>
    <property type="molecule type" value="Genomic_DNA"/>
</dbReference>
<proteinExistence type="inferred from homology"/>
<dbReference type="InterPro" id="IPR019927">
    <property type="entry name" value="Ribosomal_uL3_bac/org-type"/>
</dbReference>
<dbReference type="GO" id="GO:0019843">
    <property type="term" value="F:rRNA binding"/>
    <property type="evidence" value="ECO:0007669"/>
    <property type="project" value="UniProtKB-UniRule"/>
</dbReference>
<gene>
    <name evidence="8 12" type="primary">rplC</name>
    <name evidence="12" type="ORF">ISN26_05935</name>
</gene>
<dbReference type="AlphaFoldDB" id="A0A930UCW2"/>
<comment type="function">
    <text evidence="8 10">One of the primary rRNA binding proteins, it binds directly near the 3'-end of the 23S rRNA, where it nucleates assembly of the 50S subunit.</text>
</comment>
<dbReference type="InterPro" id="IPR019926">
    <property type="entry name" value="Ribosomal_uL3_CS"/>
</dbReference>
<dbReference type="FunFam" id="2.40.30.10:FF:000004">
    <property type="entry name" value="50S ribosomal protein L3"/>
    <property type="match status" value="1"/>
</dbReference>
<comment type="PTM">
    <text evidence="8">Methylated by PrmB.</text>
</comment>
<comment type="similarity">
    <text evidence="1 8 9">Belongs to the universal ribosomal protein uL3 family.</text>
</comment>
<dbReference type="Gene3D" id="3.30.160.810">
    <property type="match status" value="1"/>
</dbReference>
<comment type="subunit">
    <text evidence="8 10">Part of the 50S ribosomal subunit. Forms a cluster with proteins L14 and L19.</text>
</comment>
<dbReference type="SUPFAM" id="SSF50447">
    <property type="entry name" value="Translation proteins"/>
    <property type="match status" value="1"/>
</dbReference>
<evidence type="ECO:0000256" key="3">
    <source>
        <dbReference type="ARBA" id="ARBA00022730"/>
    </source>
</evidence>
<dbReference type="InterPro" id="IPR000597">
    <property type="entry name" value="Ribosomal_uL3"/>
</dbReference>
<evidence type="ECO:0000256" key="9">
    <source>
        <dbReference type="RuleBase" id="RU003905"/>
    </source>
</evidence>
<feature type="compositionally biased region" description="Polar residues" evidence="11">
    <location>
        <begin position="137"/>
        <end position="152"/>
    </location>
</feature>
<dbReference type="GO" id="GO:0006412">
    <property type="term" value="P:translation"/>
    <property type="evidence" value="ECO:0007669"/>
    <property type="project" value="UniProtKB-UniRule"/>
</dbReference>
<evidence type="ECO:0000256" key="2">
    <source>
        <dbReference type="ARBA" id="ARBA00022481"/>
    </source>
</evidence>
<dbReference type="PANTHER" id="PTHR11229:SF16">
    <property type="entry name" value="LARGE RIBOSOMAL SUBUNIT PROTEIN UL3C"/>
    <property type="match status" value="1"/>
</dbReference>
<evidence type="ECO:0000256" key="1">
    <source>
        <dbReference type="ARBA" id="ARBA00006540"/>
    </source>
</evidence>